<evidence type="ECO:0000313" key="2">
    <source>
        <dbReference type="EMBL" id="SFV24492.1"/>
    </source>
</evidence>
<gene>
    <name evidence="2" type="ORF">SAMN04487966_11160</name>
</gene>
<name>A0A1I7MRC0_9MICC</name>
<protein>
    <recommendedName>
        <fullName evidence="1">YdhG-like domain-containing protein</fullName>
    </recommendedName>
</protein>
<sequence length="145" mass="15997">MSASASSANKTQPTAVPVEEFVAGVEHPVRRSDAETLLEMFTRVTGEEPVMWGPSIIGFGQYHYVYDSGRQGDAPAVGFSPRKANLTLYVLSDHPDQADLLARLGKHRTSVACLYINKLSDVDLDVLEQLVQTAYRYTKDHLDQG</sequence>
<evidence type="ECO:0000259" key="1">
    <source>
        <dbReference type="Pfam" id="PF08818"/>
    </source>
</evidence>
<dbReference type="OrthoDB" id="5951444at2"/>
<accession>A0A1I7MRC0</accession>
<feature type="domain" description="YdhG-like" evidence="1">
    <location>
        <begin position="30"/>
        <end position="134"/>
    </location>
</feature>
<dbReference type="InterPro" id="IPR014922">
    <property type="entry name" value="YdhG-like"/>
</dbReference>
<dbReference type="Pfam" id="PF08818">
    <property type="entry name" value="DUF1801"/>
    <property type="match status" value="1"/>
</dbReference>
<dbReference type="EMBL" id="FPCG01000011">
    <property type="protein sequence ID" value="SFV24492.1"/>
    <property type="molecule type" value="Genomic_DNA"/>
</dbReference>
<proteinExistence type="predicted"/>
<dbReference type="Proteomes" id="UP000198881">
    <property type="component" value="Unassembled WGS sequence"/>
</dbReference>
<dbReference type="SUPFAM" id="SSF159888">
    <property type="entry name" value="YdhG-like"/>
    <property type="match status" value="1"/>
</dbReference>
<dbReference type="RefSeq" id="WP_091699014.1">
    <property type="nucleotide sequence ID" value="NZ_FPCG01000011.1"/>
</dbReference>
<evidence type="ECO:0000313" key="3">
    <source>
        <dbReference type="Proteomes" id="UP000198881"/>
    </source>
</evidence>
<keyword evidence="3" id="KW-1185">Reference proteome</keyword>
<reference evidence="2 3" key="1">
    <citation type="submission" date="2016-10" db="EMBL/GenBank/DDBJ databases">
        <authorList>
            <person name="de Groot N.N."/>
        </authorList>
    </citation>
    <scope>NUCLEOTIDE SEQUENCE [LARGE SCALE GENOMIC DNA]</scope>
    <source>
        <strain evidence="2 3">CGMCC 1.7054</strain>
    </source>
</reference>
<organism evidence="2 3">
    <name type="scientific">Micrococcus terreus</name>
    <dbReference type="NCBI Taxonomy" id="574650"/>
    <lineage>
        <taxon>Bacteria</taxon>
        <taxon>Bacillati</taxon>
        <taxon>Actinomycetota</taxon>
        <taxon>Actinomycetes</taxon>
        <taxon>Micrococcales</taxon>
        <taxon>Micrococcaceae</taxon>
        <taxon>Micrococcus</taxon>
    </lineage>
</organism>
<dbReference type="AlphaFoldDB" id="A0A1I7MRC0"/>